<evidence type="ECO:0000313" key="2">
    <source>
        <dbReference type="Proteomes" id="UP001303760"/>
    </source>
</evidence>
<dbReference type="InterPro" id="IPR025213">
    <property type="entry name" value="Sim4_Fta2"/>
</dbReference>
<protein>
    <submittedName>
        <fullName evidence="1">Kinetochore Sim4 complex subunit FTA2-domain-containing protein</fullName>
    </submittedName>
</protein>
<dbReference type="AlphaFoldDB" id="A0AAN7H6A9"/>
<proteinExistence type="predicted"/>
<name>A0AAN7H6A9_9PEZI</name>
<accession>A0AAN7H6A9</accession>
<gene>
    <name evidence="1" type="ORF">C8A03DRAFT_39596</name>
</gene>
<evidence type="ECO:0000313" key="1">
    <source>
        <dbReference type="EMBL" id="KAK4232772.1"/>
    </source>
</evidence>
<dbReference type="EMBL" id="MU860903">
    <property type="protein sequence ID" value="KAK4232772.1"/>
    <property type="molecule type" value="Genomic_DNA"/>
</dbReference>
<dbReference type="Proteomes" id="UP001303760">
    <property type="component" value="Unassembled WGS sequence"/>
</dbReference>
<sequence length="320" mass="36292">MASSVFRLAPLPSPPVPLPRVPGPKLAPFTPNARADIEFVEFLGQEKDADSQVWKVKINGAGLFALKAFYFCHSDSLRDGQGGDLTRPLANLQVYVDYFDPFNCECRADGRLKEEKREDLAVKAYGYLLLTPQQETDLARKVTGESSLLPHANAGKLNGYNFWRRHEQHRGLPVRAIVKELVPRKTLNPNQAQGMWADLQTLHSLGIFVGDTHGGNYLGGKLVDFSRSWTMYHPAMVQIHDSTLQGLMLDELQHLLDYYYFLRNSLSRTIVIPQDLEAFCSGHIAKYKNLPRAYKWLKWEKNADAAKAYVEERLFERAAL</sequence>
<organism evidence="1 2">
    <name type="scientific">Achaetomium macrosporum</name>
    <dbReference type="NCBI Taxonomy" id="79813"/>
    <lineage>
        <taxon>Eukaryota</taxon>
        <taxon>Fungi</taxon>
        <taxon>Dikarya</taxon>
        <taxon>Ascomycota</taxon>
        <taxon>Pezizomycotina</taxon>
        <taxon>Sordariomycetes</taxon>
        <taxon>Sordariomycetidae</taxon>
        <taxon>Sordariales</taxon>
        <taxon>Chaetomiaceae</taxon>
        <taxon>Achaetomium</taxon>
    </lineage>
</organism>
<dbReference type="Pfam" id="PF13095">
    <property type="entry name" value="FTA2"/>
    <property type="match status" value="1"/>
</dbReference>
<reference evidence="1" key="1">
    <citation type="journal article" date="2023" name="Mol. Phylogenet. Evol.">
        <title>Genome-scale phylogeny and comparative genomics of the fungal order Sordariales.</title>
        <authorList>
            <person name="Hensen N."/>
            <person name="Bonometti L."/>
            <person name="Westerberg I."/>
            <person name="Brannstrom I.O."/>
            <person name="Guillou S."/>
            <person name="Cros-Aarteil S."/>
            <person name="Calhoun S."/>
            <person name="Haridas S."/>
            <person name="Kuo A."/>
            <person name="Mondo S."/>
            <person name="Pangilinan J."/>
            <person name="Riley R."/>
            <person name="LaButti K."/>
            <person name="Andreopoulos B."/>
            <person name="Lipzen A."/>
            <person name="Chen C."/>
            <person name="Yan M."/>
            <person name="Daum C."/>
            <person name="Ng V."/>
            <person name="Clum A."/>
            <person name="Steindorff A."/>
            <person name="Ohm R.A."/>
            <person name="Martin F."/>
            <person name="Silar P."/>
            <person name="Natvig D.O."/>
            <person name="Lalanne C."/>
            <person name="Gautier V."/>
            <person name="Ament-Velasquez S.L."/>
            <person name="Kruys A."/>
            <person name="Hutchinson M.I."/>
            <person name="Powell A.J."/>
            <person name="Barry K."/>
            <person name="Miller A.N."/>
            <person name="Grigoriev I.V."/>
            <person name="Debuchy R."/>
            <person name="Gladieux P."/>
            <person name="Hiltunen Thoren M."/>
            <person name="Johannesson H."/>
        </authorList>
    </citation>
    <scope>NUCLEOTIDE SEQUENCE</scope>
    <source>
        <strain evidence="1">CBS 532.94</strain>
    </source>
</reference>
<keyword evidence="2" id="KW-1185">Reference proteome</keyword>
<reference evidence="1" key="2">
    <citation type="submission" date="2023-05" db="EMBL/GenBank/DDBJ databases">
        <authorList>
            <consortium name="Lawrence Berkeley National Laboratory"/>
            <person name="Steindorff A."/>
            <person name="Hensen N."/>
            <person name="Bonometti L."/>
            <person name="Westerberg I."/>
            <person name="Brannstrom I.O."/>
            <person name="Guillou S."/>
            <person name="Cros-Aarteil S."/>
            <person name="Calhoun S."/>
            <person name="Haridas S."/>
            <person name="Kuo A."/>
            <person name="Mondo S."/>
            <person name="Pangilinan J."/>
            <person name="Riley R."/>
            <person name="Labutti K."/>
            <person name="Andreopoulos B."/>
            <person name="Lipzen A."/>
            <person name="Chen C."/>
            <person name="Yanf M."/>
            <person name="Daum C."/>
            <person name="Ng V."/>
            <person name="Clum A."/>
            <person name="Ohm R."/>
            <person name="Martin F."/>
            <person name="Silar P."/>
            <person name="Natvig D."/>
            <person name="Lalanne C."/>
            <person name="Gautier V."/>
            <person name="Ament-Velasquez S.L."/>
            <person name="Kruys A."/>
            <person name="Hutchinson M.I."/>
            <person name="Powell A.J."/>
            <person name="Barry K."/>
            <person name="Miller A.N."/>
            <person name="Grigoriev I.V."/>
            <person name="Debuchy R."/>
            <person name="Gladieux P."/>
            <person name="Thoren M.H."/>
            <person name="Johannesson H."/>
        </authorList>
    </citation>
    <scope>NUCLEOTIDE SEQUENCE</scope>
    <source>
        <strain evidence="1">CBS 532.94</strain>
    </source>
</reference>
<comment type="caution">
    <text evidence="1">The sequence shown here is derived from an EMBL/GenBank/DDBJ whole genome shotgun (WGS) entry which is preliminary data.</text>
</comment>